<proteinExistence type="predicted"/>
<organism evidence="3 4">
    <name type="scientific">Bemisia tabaci</name>
    <name type="common">Sweetpotato whitefly</name>
    <name type="synonym">Aleurodes tabaci</name>
    <dbReference type="NCBI Taxonomy" id="7038"/>
    <lineage>
        <taxon>Eukaryota</taxon>
        <taxon>Metazoa</taxon>
        <taxon>Ecdysozoa</taxon>
        <taxon>Arthropoda</taxon>
        <taxon>Hexapoda</taxon>
        <taxon>Insecta</taxon>
        <taxon>Pterygota</taxon>
        <taxon>Neoptera</taxon>
        <taxon>Paraneoptera</taxon>
        <taxon>Hemiptera</taxon>
        <taxon>Sternorrhyncha</taxon>
        <taxon>Aleyrodoidea</taxon>
        <taxon>Aleyrodidae</taxon>
        <taxon>Aleyrodinae</taxon>
        <taxon>Bemisia</taxon>
    </lineage>
</organism>
<feature type="compositionally biased region" description="Polar residues" evidence="1">
    <location>
        <begin position="44"/>
        <end position="55"/>
    </location>
</feature>
<feature type="region of interest" description="Disordered" evidence="1">
    <location>
        <begin position="239"/>
        <end position="269"/>
    </location>
</feature>
<dbReference type="EMBL" id="OU963867">
    <property type="protein sequence ID" value="CAH0773328.1"/>
    <property type="molecule type" value="Genomic_DNA"/>
</dbReference>
<feature type="region of interest" description="Disordered" evidence="1">
    <location>
        <begin position="73"/>
        <end position="133"/>
    </location>
</feature>
<feature type="region of interest" description="Disordered" evidence="1">
    <location>
        <begin position="25"/>
        <end position="55"/>
    </location>
</feature>
<keyword evidence="4" id="KW-1185">Reference proteome</keyword>
<evidence type="ECO:0000313" key="3">
    <source>
        <dbReference type="EMBL" id="CAH0773328.1"/>
    </source>
</evidence>
<protein>
    <submittedName>
        <fullName evidence="3">Uncharacterized protein</fullName>
    </submittedName>
</protein>
<sequence>MIYLTAIAVILTSVLADTRYGRFWPEEPTTQGEDEISTDAMDMSGNSTQTAPEDQATTVIDDLLNLLDKAEQGAGGMDVAPEDPAASTSSTTASTTSTTSTTTAMTTSTSTSTTTTTTTTSTARPTPARTPATTTVAAAAPWYSVGAEGASTVGVGGARRTAYHLVPNGANPGRRPPVHPNALTTSRAHPSGGRVNQVPNLIPSQWTVKNRTAYDLQTTLRSQGKRIPLLKDRDLERAATARAAQWPGRGAPPPPTRTTQHTPAPAPSVSARIYYNDLEYRL</sequence>
<evidence type="ECO:0000256" key="2">
    <source>
        <dbReference type="SAM" id="SignalP"/>
    </source>
</evidence>
<keyword evidence="2" id="KW-0732">Signal</keyword>
<dbReference type="AlphaFoldDB" id="A0A9P0CAN4"/>
<dbReference type="KEGG" id="btab:109033868"/>
<feature type="signal peptide" evidence="2">
    <location>
        <begin position="1"/>
        <end position="16"/>
    </location>
</feature>
<name>A0A9P0CAN4_BEMTA</name>
<dbReference type="Proteomes" id="UP001152759">
    <property type="component" value="Chromosome 6"/>
</dbReference>
<reference evidence="3" key="1">
    <citation type="submission" date="2021-12" db="EMBL/GenBank/DDBJ databases">
        <authorList>
            <person name="King R."/>
        </authorList>
    </citation>
    <scope>NUCLEOTIDE SEQUENCE</scope>
</reference>
<accession>A0A9P0CAN4</accession>
<evidence type="ECO:0000313" key="4">
    <source>
        <dbReference type="Proteomes" id="UP001152759"/>
    </source>
</evidence>
<feature type="chain" id="PRO_5040495939" evidence="2">
    <location>
        <begin position="17"/>
        <end position="282"/>
    </location>
</feature>
<gene>
    <name evidence="3" type="ORF">BEMITA_LOCUS9832</name>
</gene>
<evidence type="ECO:0000256" key="1">
    <source>
        <dbReference type="SAM" id="MobiDB-lite"/>
    </source>
</evidence>
<feature type="compositionally biased region" description="Low complexity" evidence="1">
    <location>
        <begin position="84"/>
        <end position="133"/>
    </location>
</feature>